<dbReference type="GO" id="GO:0005829">
    <property type="term" value="C:cytosol"/>
    <property type="evidence" value="ECO:0007669"/>
    <property type="project" value="TreeGrafter"/>
</dbReference>
<dbReference type="Gene3D" id="3.40.50.1000">
    <property type="entry name" value="HAD superfamily/HAD-like"/>
    <property type="match status" value="1"/>
</dbReference>
<dbReference type="InterPro" id="IPR000150">
    <property type="entry name" value="Cof"/>
</dbReference>
<dbReference type="NCBIfam" id="TIGR00099">
    <property type="entry name" value="Cof-subfamily"/>
    <property type="match status" value="1"/>
</dbReference>
<sequence length="267" mass="30488">MDLSKIKMVVTDMDGTLLNSNHEVSPLFFSLFEELKKREILFVAASGRQYNSIVEKLHSIKDDIIVIAENGGFAMHKEEELLSTPLNKPIRNEVLRTLNTVKKIHPVLCGKRNAYLTGDSDEFINMLRQYYSEFEIVDDLSQVDAEVLKIAIYHFESSEKYIYPEVKHYENQLKVKVSGPNWVDISATNAHKGHALMQVQEKFSINPNETMVFGDYNNDLEMLACADYSFAMANAHPNILESANYKTLSNDENGVEYILQKLIKAKN</sequence>
<dbReference type="PANTHER" id="PTHR10000">
    <property type="entry name" value="PHOSPHOSERINE PHOSPHATASE"/>
    <property type="match status" value="1"/>
</dbReference>
<dbReference type="EMBL" id="JAATJJ010000001">
    <property type="protein sequence ID" value="NJB70569.1"/>
    <property type="molecule type" value="Genomic_DNA"/>
</dbReference>
<name>A0A846R136_9FLAO</name>
<evidence type="ECO:0000313" key="1">
    <source>
        <dbReference type="EMBL" id="NJB70569.1"/>
    </source>
</evidence>
<accession>A0A846R136</accession>
<protein>
    <recommendedName>
        <fullName evidence="3">Haloacid dehalogenase-like hydrolase</fullName>
    </recommendedName>
</protein>
<dbReference type="GO" id="GO:0016791">
    <property type="term" value="F:phosphatase activity"/>
    <property type="evidence" value="ECO:0007669"/>
    <property type="project" value="TreeGrafter"/>
</dbReference>
<dbReference type="SFLD" id="SFLDG01144">
    <property type="entry name" value="C2.B.4:_PGP_Like"/>
    <property type="match status" value="1"/>
</dbReference>
<gene>
    <name evidence="1" type="ORF">GGR42_001031</name>
</gene>
<comment type="caution">
    <text evidence="1">The sequence shown here is derived from an EMBL/GenBank/DDBJ whole genome shotgun (WGS) entry which is preliminary data.</text>
</comment>
<dbReference type="Pfam" id="PF08282">
    <property type="entry name" value="Hydrolase_3"/>
    <property type="match status" value="1"/>
</dbReference>
<dbReference type="Proteomes" id="UP000590442">
    <property type="component" value="Unassembled WGS sequence"/>
</dbReference>
<reference evidence="1 2" key="1">
    <citation type="submission" date="2020-03" db="EMBL/GenBank/DDBJ databases">
        <title>Genomic Encyclopedia of Type Strains, Phase IV (KMG-IV): sequencing the most valuable type-strain genomes for metagenomic binning, comparative biology and taxonomic classification.</title>
        <authorList>
            <person name="Goeker M."/>
        </authorList>
    </citation>
    <scope>NUCLEOTIDE SEQUENCE [LARGE SCALE GENOMIC DNA]</scope>
    <source>
        <strain evidence="1 2">DSM 29762</strain>
    </source>
</reference>
<dbReference type="SUPFAM" id="SSF56784">
    <property type="entry name" value="HAD-like"/>
    <property type="match status" value="1"/>
</dbReference>
<dbReference type="CDD" id="cd07518">
    <property type="entry name" value="HAD_YbiV-Like"/>
    <property type="match status" value="1"/>
</dbReference>
<dbReference type="AlphaFoldDB" id="A0A846R136"/>
<dbReference type="GO" id="GO:0000287">
    <property type="term" value="F:magnesium ion binding"/>
    <property type="evidence" value="ECO:0007669"/>
    <property type="project" value="TreeGrafter"/>
</dbReference>
<evidence type="ECO:0000313" key="2">
    <source>
        <dbReference type="Proteomes" id="UP000590442"/>
    </source>
</evidence>
<dbReference type="InterPro" id="IPR023214">
    <property type="entry name" value="HAD_sf"/>
</dbReference>
<keyword evidence="2" id="KW-1185">Reference proteome</keyword>
<dbReference type="InterPro" id="IPR036412">
    <property type="entry name" value="HAD-like_sf"/>
</dbReference>
<proteinExistence type="predicted"/>
<dbReference type="SFLD" id="SFLDS00003">
    <property type="entry name" value="Haloacid_Dehalogenase"/>
    <property type="match status" value="1"/>
</dbReference>
<dbReference type="RefSeq" id="WP_167961485.1">
    <property type="nucleotide sequence ID" value="NZ_JAATJJ010000001.1"/>
</dbReference>
<dbReference type="PANTHER" id="PTHR10000:SF53">
    <property type="entry name" value="5-AMINO-6-(5-PHOSPHO-D-RIBITYLAMINO)URACIL PHOSPHATASE YBJI-RELATED"/>
    <property type="match status" value="1"/>
</dbReference>
<dbReference type="Gene3D" id="3.30.1240.10">
    <property type="match status" value="1"/>
</dbReference>
<dbReference type="InterPro" id="IPR006379">
    <property type="entry name" value="HAD-SF_hydro_IIB"/>
</dbReference>
<dbReference type="SFLD" id="SFLDG01140">
    <property type="entry name" value="C2.B:_Phosphomannomutase_and_P"/>
    <property type="match status" value="1"/>
</dbReference>
<dbReference type="NCBIfam" id="TIGR01484">
    <property type="entry name" value="HAD-SF-IIB"/>
    <property type="match status" value="1"/>
</dbReference>
<organism evidence="1 2">
    <name type="scientific">Saonia flava</name>
    <dbReference type="NCBI Taxonomy" id="523696"/>
    <lineage>
        <taxon>Bacteria</taxon>
        <taxon>Pseudomonadati</taxon>
        <taxon>Bacteroidota</taxon>
        <taxon>Flavobacteriia</taxon>
        <taxon>Flavobacteriales</taxon>
        <taxon>Flavobacteriaceae</taxon>
        <taxon>Saonia</taxon>
    </lineage>
</organism>
<evidence type="ECO:0008006" key="3">
    <source>
        <dbReference type="Google" id="ProtNLM"/>
    </source>
</evidence>